<comment type="caution">
    <text evidence="5">The sequence shown here is derived from an EMBL/GenBank/DDBJ whole genome shotgun (WGS) entry which is preliminary data.</text>
</comment>
<accession>A0ABS6BEB0</accession>
<dbReference type="EMBL" id="JAHKNI010000025">
    <property type="protein sequence ID" value="MBU3067750.1"/>
    <property type="molecule type" value="Genomic_DNA"/>
</dbReference>
<dbReference type="PANTHER" id="PTHR33744">
    <property type="entry name" value="CARBOHYDRATE DIACID REGULATOR"/>
    <property type="match status" value="1"/>
</dbReference>
<dbReference type="InterPro" id="IPR042070">
    <property type="entry name" value="PucR_C-HTH_sf"/>
</dbReference>
<dbReference type="Pfam" id="PF14361">
    <property type="entry name" value="RsbRD_N"/>
    <property type="match status" value="1"/>
</dbReference>
<dbReference type="Gene3D" id="1.10.10.2840">
    <property type="entry name" value="PucR C-terminal helix-turn-helix domain"/>
    <property type="match status" value="1"/>
</dbReference>
<evidence type="ECO:0000259" key="3">
    <source>
        <dbReference type="Pfam" id="PF14361"/>
    </source>
</evidence>
<dbReference type="PANTHER" id="PTHR33744:SF1">
    <property type="entry name" value="DNA-BINDING TRANSCRIPTIONAL ACTIVATOR ADER"/>
    <property type="match status" value="1"/>
</dbReference>
<feature type="domain" description="RsbT co-antagonist protein RsbRD N-terminal" evidence="3">
    <location>
        <begin position="34"/>
        <end position="177"/>
    </location>
</feature>
<comment type="similarity">
    <text evidence="1">Belongs to the CdaR family.</text>
</comment>
<feature type="domain" description="CdaR GGDEF-like" evidence="4">
    <location>
        <begin position="191"/>
        <end position="310"/>
    </location>
</feature>
<proteinExistence type="inferred from homology"/>
<dbReference type="InterPro" id="IPR051448">
    <property type="entry name" value="CdaR-like_regulators"/>
</dbReference>
<dbReference type="RefSeq" id="WP_215923834.1">
    <property type="nucleotide sequence ID" value="NZ_JAHKNI010000025.1"/>
</dbReference>
<evidence type="ECO:0000259" key="2">
    <source>
        <dbReference type="Pfam" id="PF13556"/>
    </source>
</evidence>
<reference evidence="5 6" key="1">
    <citation type="submission" date="2021-06" db="EMBL/GenBank/DDBJ databases">
        <title>Actinomycetes sequencing.</title>
        <authorList>
            <person name="Shan Q."/>
        </authorList>
    </citation>
    <scope>NUCLEOTIDE SEQUENCE [LARGE SCALE GENOMIC DNA]</scope>
    <source>
        <strain evidence="5 6">NEAU-G5</strain>
    </source>
</reference>
<feature type="domain" description="PucR C-terminal helix-turn-helix" evidence="2">
    <location>
        <begin position="362"/>
        <end position="417"/>
    </location>
</feature>
<sequence>MNIEWLPTGRPDAERLWREVLRPIAADIRSAAGELAQRTVARTRAELPDLFPDTQTVAEQLVATEAGLRQLAQIMELGADPRGLELPPSIQAIVRSGVRRQIALADMMRFYRLAQELLWQWIFARIAATARDAAAQSAAVELVTGWIFAYADAAMVRVERIYELEREAWLHTAASARSAAIEEILTGRERDSLRASTQLRYEVNRHHIGAIIWAESGPGDDALPALTGAVAAVGRLVAAETTLVQPMGTLAVASWGSRRVAFDDADLDALRSPRVTRDVPPGVAVAVGEPGHGLDGFRRTHSEAAHARRVAALARGRGETVTRYRDIAVAALATADSAHALDFATRALGALAADDESTYRLAVTLAVYLDENCSRVRAAERLTVHPNTVAYRVRQAEALLGRSVGNDALELRVALAILPTLPGLAHTRSTDL</sequence>
<dbReference type="Proteomes" id="UP000733379">
    <property type="component" value="Unassembled WGS sequence"/>
</dbReference>
<dbReference type="Pfam" id="PF17853">
    <property type="entry name" value="GGDEF_2"/>
    <property type="match status" value="1"/>
</dbReference>
<evidence type="ECO:0000256" key="1">
    <source>
        <dbReference type="ARBA" id="ARBA00006754"/>
    </source>
</evidence>
<organism evidence="5 6">
    <name type="scientific">Nocardia albiluteola</name>
    <dbReference type="NCBI Taxonomy" id="2842303"/>
    <lineage>
        <taxon>Bacteria</taxon>
        <taxon>Bacillati</taxon>
        <taxon>Actinomycetota</taxon>
        <taxon>Actinomycetes</taxon>
        <taxon>Mycobacteriales</taxon>
        <taxon>Nocardiaceae</taxon>
        <taxon>Nocardia</taxon>
    </lineage>
</organism>
<dbReference type="InterPro" id="IPR025736">
    <property type="entry name" value="PucR_C-HTH_dom"/>
</dbReference>
<dbReference type="InterPro" id="IPR025751">
    <property type="entry name" value="RsbRD_N_dom"/>
</dbReference>
<dbReference type="Pfam" id="PF13556">
    <property type="entry name" value="HTH_30"/>
    <property type="match status" value="1"/>
</dbReference>
<gene>
    <name evidence="5" type="ORF">KO481_40310</name>
</gene>
<evidence type="ECO:0000313" key="5">
    <source>
        <dbReference type="EMBL" id="MBU3067750.1"/>
    </source>
</evidence>
<dbReference type="InterPro" id="IPR041522">
    <property type="entry name" value="CdaR_GGDEF"/>
</dbReference>
<evidence type="ECO:0000313" key="6">
    <source>
        <dbReference type="Proteomes" id="UP000733379"/>
    </source>
</evidence>
<protein>
    <submittedName>
        <fullName evidence="5">Helix-turn-helix domain-containing protein</fullName>
    </submittedName>
</protein>
<evidence type="ECO:0000259" key="4">
    <source>
        <dbReference type="Pfam" id="PF17853"/>
    </source>
</evidence>
<keyword evidence="6" id="KW-1185">Reference proteome</keyword>
<name>A0ABS6BEB0_9NOCA</name>